<gene>
    <name evidence="8" type="ORF">K444DRAFT_511611</name>
</gene>
<dbReference type="OrthoDB" id="427518at2759"/>
<dbReference type="InterPro" id="IPR000073">
    <property type="entry name" value="AB_hydrolase_1"/>
</dbReference>
<name>A0A2J6SX79_9HELO</name>
<comment type="subcellular location">
    <subcellularLocation>
        <location evidence="2">Endoplasmic reticulum</location>
    </subcellularLocation>
    <subcellularLocation>
        <location evidence="3">Membrane</location>
    </subcellularLocation>
    <subcellularLocation>
        <location evidence="1">Mitochondrion</location>
    </subcellularLocation>
</comment>
<dbReference type="RefSeq" id="XP_024732283.1">
    <property type="nucleotide sequence ID" value="XM_024873469.1"/>
</dbReference>
<evidence type="ECO:0000256" key="2">
    <source>
        <dbReference type="ARBA" id="ARBA00004240"/>
    </source>
</evidence>
<protein>
    <recommendedName>
        <fullName evidence="7">AB hydrolase-1 domain-containing protein</fullName>
    </recommendedName>
</protein>
<evidence type="ECO:0000256" key="1">
    <source>
        <dbReference type="ARBA" id="ARBA00004173"/>
    </source>
</evidence>
<dbReference type="PANTHER" id="PTHR48182">
    <property type="entry name" value="PROTEIN SERAC1"/>
    <property type="match status" value="1"/>
</dbReference>
<dbReference type="PANTHER" id="PTHR48182:SF2">
    <property type="entry name" value="PROTEIN SERAC1"/>
    <property type="match status" value="1"/>
</dbReference>
<evidence type="ECO:0000256" key="4">
    <source>
        <dbReference type="ARBA" id="ARBA00022824"/>
    </source>
</evidence>
<feature type="non-terminal residue" evidence="8">
    <location>
        <position position="126"/>
    </location>
</feature>
<sequence length="126" mass="14248">LVFVHGLNGHPERTWTDQDTRFFWPRDIHREIDGIRVVTFGYPAGVEWSLSRNLMGIHDHAVDLLTLLRNERDSTSSTTPLIFVCHSLGGLIVKEALISAQNDENFASIYNCTRALLFFGTPHRGA</sequence>
<evidence type="ECO:0000256" key="5">
    <source>
        <dbReference type="ARBA" id="ARBA00023128"/>
    </source>
</evidence>
<keyword evidence="9" id="KW-1185">Reference proteome</keyword>
<evidence type="ECO:0000256" key="3">
    <source>
        <dbReference type="ARBA" id="ARBA00004370"/>
    </source>
</evidence>
<reference evidence="8 9" key="1">
    <citation type="submission" date="2016-04" db="EMBL/GenBank/DDBJ databases">
        <title>A degradative enzymes factory behind the ericoid mycorrhizal symbiosis.</title>
        <authorList>
            <consortium name="DOE Joint Genome Institute"/>
            <person name="Martino E."/>
            <person name="Morin E."/>
            <person name="Grelet G."/>
            <person name="Kuo A."/>
            <person name="Kohler A."/>
            <person name="Daghino S."/>
            <person name="Barry K."/>
            <person name="Choi C."/>
            <person name="Cichocki N."/>
            <person name="Clum A."/>
            <person name="Copeland A."/>
            <person name="Hainaut M."/>
            <person name="Haridas S."/>
            <person name="Labutti K."/>
            <person name="Lindquist E."/>
            <person name="Lipzen A."/>
            <person name="Khouja H.-R."/>
            <person name="Murat C."/>
            <person name="Ohm R."/>
            <person name="Olson A."/>
            <person name="Spatafora J."/>
            <person name="Veneault-Fourrey C."/>
            <person name="Henrissat B."/>
            <person name="Grigoriev I."/>
            <person name="Martin F."/>
            <person name="Perotto S."/>
        </authorList>
    </citation>
    <scope>NUCLEOTIDE SEQUENCE [LARGE SCALE GENOMIC DNA]</scope>
    <source>
        <strain evidence="8 9">E</strain>
    </source>
</reference>
<organism evidence="8 9">
    <name type="scientific">Hyaloscypha bicolor E</name>
    <dbReference type="NCBI Taxonomy" id="1095630"/>
    <lineage>
        <taxon>Eukaryota</taxon>
        <taxon>Fungi</taxon>
        <taxon>Dikarya</taxon>
        <taxon>Ascomycota</taxon>
        <taxon>Pezizomycotina</taxon>
        <taxon>Leotiomycetes</taxon>
        <taxon>Helotiales</taxon>
        <taxon>Hyaloscyphaceae</taxon>
        <taxon>Hyaloscypha</taxon>
        <taxon>Hyaloscypha bicolor</taxon>
    </lineage>
</organism>
<evidence type="ECO:0000313" key="9">
    <source>
        <dbReference type="Proteomes" id="UP000235371"/>
    </source>
</evidence>
<evidence type="ECO:0000256" key="6">
    <source>
        <dbReference type="ARBA" id="ARBA00023136"/>
    </source>
</evidence>
<dbReference type="InterPro" id="IPR052374">
    <property type="entry name" value="SERAC1"/>
</dbReference>
<proteinExistence type="predicted"/>
<dbReference type="GO" id="GO:0005739">
    <property type="term" value="C:mitochondrion"/>
    <property type="evidence" value="ECO:0007669"/>
    <property type="project" value="UniProtKB-SubCell"/>
</dbReference>
<dbReference type="InterPro" id="IPR029058">
    <property type="entry name" value="AB_hydrolase_fold"/>
</dbReference>
<dbReference type="GO" id="GO:0016020">
    <property type="term" value="C:membrane"/>
    <property type="evidence" value="ECO:0007669"/>
    <property type="project" value="UniProtKB-SubCell"/>
</dbReference>
<dbReference type="AlphaFoldDB" id="A0A2J6SX79"/>
<feature type="domain" description="AB hydrolase-1" evidence="7">
    <location>
        <begin position="1"/>
        <end position="113"/>
    </location>
</feature>
<accession>A0A2J6SX79</accession>
<dbReference type="GO" id="GO:0005783">
    <property type="term" value="C:endoplasmic reticulum"/>
    <property type="evidence" value="ECO:0007669"/>
    <property type="project" value="UniProtKB-SubCell"/>
</dbReference>
<dbReference type="SUPFAM" id="SSF53474">
    <property type="entry name" value="alpha/beta-Hydrolases"/>
    <property type="match status" value="1"/>
</dbReference>
<evidence type="ECO:0000313" key="8">
    <source>
        <dbReference type="EMBL" id="PMD55379.1"/>
    </source>
</evidence>
<keyword evidence="4" id="KW-0256">Endoplasmic reticulum</keyword>
<dbReference type="Pfam" id="PF12697">
    <property type="entry name" value="Abhydrolase_6"/>
    <property type="match status" value="1"/>
</dbReference>
<dbReference type="Proteomes" id="UP000235371">
    <property type="component" value="Unassembled WGS sequence"/>
</dbReference>
<keyword evidence="6" id="KW-0472">Membrane</keyword>
<dbReference type="Gene3D" id="3.40.50.1820">
    <property type="entry name" value="alpha/beta hydrolase"/>
    <property type="match status" value="1"/>
</dbReference>
<dbReference type="EMBL" id="KZ613856">
    <property type="protein sequence ID" value="PMD55379.1"/>
    <property type="molecule type" value="Genomic_DNA"/>
</dbReference>
<keyword evidence="5" id="KW-0496">Mitochondrion</keyword>
<feature type="non-terminal residue" evidence="8">
    <location>
        <position position="1"/>
    </location>
</feature>
<dbReference type="GeneID" id="36581549"/>
<evidence type="ECO:0000259" key="7">
    <source>
        <dbReference type="Pfam" id="PF12697"/>
    </source>
</evidence>
<dbReference type="InParanoid" id="A0A2J6SX79"/>